<dbReference type="AlphaFoldDB" id="A0A0P1ICQ7"/>
<dbReference type="EMBL" id="CYTW01000003">
    <property type="protein sequence ID" value="CUK05472.1"/>
    <property type="molecule type" value="Genomic_DNA"/>
</dbReference>
<dbReference type="Proteomes" id="UP000051870">
    <property type="component" value="Unassembled WGS sequence"/>
</dbReference>
<organism evidence="2 3">
    <name type="scientific">Shimia thalassica</name>
    <dbReference type="NCBI Taxonomy" id="1715693"/>
    <lineage>
        <taxon>Bacteria</taxon>
        <taxon>Pseudomonadati</taxon>
        <taxon>Pseudomonadota</taxon>
        <taxon>Alphaproteobacteria</taxon>
        <taxon>Rhodobacterales</taxon>
        <taxon>Roseobacteraceae</taxon>
    </lineage>
</organism>
<keyword evidence="1" id="KW-0732">Signal</keyword>
<name>A0A0P1ICQ7_9RHOB</name>
<accession>A0A0P1ICQ7</accession>
<dbReference type="RefSeq" id="WP_058312071.1">
    <property type="nucleotide sequence ID" value="NZ_CANLZE010000003.1"/>
</dbReference>
<gene>
    <name evidence="2" type="ORF">PH7735_02905</name>
</gene>
<evidence type="ECO:0008006" key="4">
    <source>
        <dbReference type="Google" id="ProtNLM"/>
    </source>
</evidence>
<dbReference type="GeneID" id="83881907"/>
<evidence type="ECO:0000313" key="3">
    <source>
        <dbReference type="Proteomes" id="UP000051870"/>
    </source>
</evidence>
<evidence type="ECO:0000256" key="1">
    <source>
        <dbReference type="SAM" id="SignalP"/>
    </source>
</evidence>
<dbReference type="STRING" id="1715693.PH7735_02905"/>
<sequence length="209" mass="22643">MKNLFRIGAALMVAALVSACAVNKDVHTDAQVAQAAYVHDGPPRLTLFTMVSNETGAGAHTSLMVNASQRVAFDPAGNFRADQIVTKGDVVYGMTPSRTDFYTRYHARKSFHVIVQELDVSPEVAELALRKVMTNGAVPQANCARSTSTILHSLPGFEDIPVTYYPVKLAEAFALKGATSSALYEYDDDDKSKVLKEYNAELVAKQPNG</sequence>
<feature type="signal peptide" evidence="1">
    <location>
        <begin position="1"/>
        <end position="21"/>
    </location>
</feature>
<evidence type="ECO:0000313" key="2">
    <source>
        <dbReference type="EMBL" id="CUK05472.1"/>
    </source>
</evidence>
<protein>
    <recommendedName>
        <fullName evidence="4">Lipoprotein</fullName>
    </recommendedName>
</protein>
<proteinExistence type="predicted"/>
<feature type="chain" id="PRO_5006065129" description="Lipoprotein" evidence="1">
    <location>
        <begin position="22"/>
        <end position="209"/>
    </location>
</feature>
<dbReference type="PROSITE" id="PS51257">
    <property type="entry name" value="PROKAR_LIPOPROTEIN"/>
    <property type="match status" value="1"/>
</dbReference>
<reference evidence="3" key="1">
    <citation type="submission" date="2015-09" db="EMBL/GenBank/DDBJ databases">
        <authorList>
            <person name="Rodrigo-Torres Lidia"/>
            <person name="Arahal R.David."/>
        </authorList>
    </citation>
    <scope>NUCLEOTIDE SEQUENCE [LARGE SCALE GENOMIC DNA]</scope>
    <source>
        <strain evidence="3">CECT 7735</strain>
    </source>
</reference>
<keyword evidence="3" id="KW-1185">Reference proteome</keyword>